<dbReference type="Pfam" id="PF00496">
    <property type="entry name" value="SBP_bac_5"/>
    <property type="match status" value="1"/>
</dbReference>
<dbReference type="GO" id="GO:0043190">
    <property type="term" value="C:ATP-binding cassette (ABC) transporter complex"/>
    <property type="evidence" value="ECO:0007669"/>
    <property type="project" value="InterPro"/>
</dbReference>
<dbReference type="Gene3D" id="3.10.105.10">
    <property type="entry name" value="Dipeptide-binding Protein, Domain 3"/>
    <property type="match status" value="1"/>
</dbReference>
<dbReference type="PANTHER" id="PTHR30290:SF10">
    <property type="entry name" value="PERIPLASMIC OLIGOPEPTIDE-BINDING PROTEIN-RELATED"/>
    <property type="match status" value="1"/>
</dbReference>
<evidence type="ECO:0000256" key="5">
    <source>
        <dbReference type="SAM" id="MobiDB-lite"/>
    </source>
</evidence>
<comment type="subcellular location">
    <subcellularLocation>
        <location evidence="1">Cell envelope</location>
    </subcellularLocation>
</comment>
<keyword evidence="3" id="KW-0813">Transport</keyword>
<dbReference type="Proteomes" id="UP000237104">
    <property type="component" value="Unassembled WGS sequence"/>
</dbReference>
<dbReference type="PIRSF" id="PIRSF002741">
    <property type="entry name" value="MppA"/>
    <property type="match status" value="1"/>
</dbReference>
<organism evidence="8 9">
    <name type="scientific">Cryobacterium zongtaii</name>
    <dbReference type="NCBI Taxonomy" id="1259217"/>
    <lineage>
        <taxon>Bacteria</taxon>
        <taxon>Bacillati</taxon>
        <taxon>Actinomycetota</taxon>
        <taxon>Actinomycetes</taxon>
        <taxon>Micrococcales</taxon>
        <taxon>Microbacteriaceae</taxon>
        <taxon>Cryobacterium</taxon>
    </lineage>
</organism>
<sequence length="555" mass="58554">MVPPRSTTLAALAGAAALGLALTGCTSAASTGGSDEPTSGGTLTYASGDAEPTCLDPHVGGNYPQALVSSQFLESLVSLDADGTIIPWLADSWTVSPDGLSWEFTLKDDVTFTDGTPLDAAAVQANIAHLQDPETGSSTGYLALAKVTGTEAVSDSVVRLTLAQPDSALLESLAQPWLAIESPTALMRSQDENCAAPVGTGPFIVDSWVKQNAITLVRNEDYSSPPADAEHSGPAYLEEIVWRFIPDSASRYAALQAGEVDVIDNAQPDTISQAEASDTIVHLDAPRPGASNRIELNSGKAPFNDAAVREAFIRSANVDDAVASLFQGSAERSTSALSSVEPLGVSRPDLFDYDPDAAAELLDGAGWAEKDSDGYRVKDGVRLTVVFPVSTNQSIPAEQSLFEQIQATAKETGFDVQLTKLDLSSWYTALGSNAYDAVSAPYTKIGPDVLRILFHSDGITPAPSGYFANHAQVNDPELDSLLTEANQVSTGSTDGADADQRAALYEDAQNLILEGFYILPLYDQQNHFLLGSAVEGARALPTVSTPAFYDTWLNR</sequence>
<evidence type="ECO:0000256" key="6">
    <source>
        <dbReference type="SAM" id="SignalP"/>
    </source>
</evidence>
<dbReference type="PROSITE" id="PS51257">
    <property type="entry name" value="PROKAR_LIPOPROTEIN"/>
    <property type="match status" value="1"/>
</dbReference>
<dbReference type="GO" id="GO:0030313">
    <property type="term" value="C:cell envelope"/>
    <property type="evidence" value="ECO:0007669"/>
    <property type="project" value="UniProtKB-SubCell"/>
</dbReference>
<evidence type="ECO:0000256" key="2">
    <source>
        <dbReference type="ARBA" id="ARBA00005695"/>
    </source>
</evidence>
<feature type="compositionally biased region" description="Polar residues" evidence="5">
    <location>
        <begin position="29"/>
        <end position="45"/>
    </location>
</feature>
<evidence type="ECO:0000256" key="4">
    <source>
        <dbReference type="ARBA" id="ARBA00022729"/>
    </source>
</evidence>
<feature type="region of interest" description="Disordered" evidence="5">
    <location>
        <begin position="29"/>
        <end position="49"/>
    </location>
</feature>
<gene>
    <name evidence="8" type="ORF">C3B59_14820</name>
</gene>
<proteinExistence type="inferred from homology"/>
<dbReference type="Gene3D" id="3.40.190.10">
    <property type="entry name" value="Periplasmic binding protein-like II"/>
    <property type="match status" value="1"/>
</dbReference>
<dbReference type="PANTHER" id="PTHR30290">
    <property type="entry name" value="PERIPLASMIC BINDING COMPONENT OF ABC TRANSPORTER"/>
    <property type="match status" value="1"/>
</dbReference>
<evidence type="ECO:0000259" key="7">
    <source>
        <dbReference type="Pfam" id="PF00496"/>
    </source>
</evidence>
<name>A0A2S3Z937_9MICO</name>
<evidence type="ECO:0000256" key="1">
    <source>
        <dbReference type="ARBA" id="ARBA00004196"/>
    </source>
</evidence>
<comment type="similarity">
    <text evidence="2">Belongs to the bacterial solute-binding protein 5 family.</text>
</comment>
<evidence type="ECO:0000313" key="9">
    <source>
        <dbReference type="Proteomes" id="UP000237104"/>
    </source>
</evidence>
<dbReference type="InterPro" id="IPR000914">
    <property type="entry name" value="SBP_5_dom"/>
</dbReference>
<feature type="domain" description="Solute-binding protein family 5" evidence="7">
    <location>
        <begin position="84"/>
        <end position="448"/>
    </location>
</feature>
<dbReference type="CDD" id="cd08492">
    <property type="entry name" value="PBP2_NikA_DppA_OppA_like_15"/>
    <property type="match status" value="1"/>
</dbReference>
<protein>
    <submittedName>
        <fullName evidence="8">Peptide ABC transporter substrate-binding protein</fullName>
    </submittedName>
</protein>
<dbReference type="EMBL" id="PPXF01000058">
    <property type="protein sequence ID" value="POH62061.1"/>
    <property type="molecule type" value="Genomic_DNA"/>
</dbReference>
<dbReference type="GO" id="GO:0015833">
    <property type="term" value="P:peptide transport"/>
    <property type="evidence" value="ECO:0007669"/>
    <property type="project" value="TreeGrafter"/>
</dbReference>
<accession>A0A2S3Z937</accession>
<reference evidence="8 9" key="1">
    <citation type="submission" date="2018-01" db="EMBL/GenBank/DDBJ databases">
        <title>Cryobacterium sp. nov., from glaciers in China.</title>
        <authorList>
            <person name="Liu Q."/>
            <person name="Xin Y.-H."/>
        </authorList>
    </citation>
    <scope>NUCLEOTIDE SEQUENCE [LARGE SCALE GENOMIC DNA]</scope>
    <source>
        <strain evidence="8 9">TMB1-8</strain>
    </source>
</reference>
<evidence type="ECO:0000313" key="8">
    <source>
        <dbReference type="EMBL" id="POH62061.1"/>
    </source>
</evidence>
<dbReference type="GO" id="GO:0042597">
    <property type="term" value="C:periplasmic space"/>
    <property type="evidence" value="ECO:0007669"/>
    <property type="project" value="UniProtKB-ARBA"/>
</dbReference>
<feature type="chain" id="PRO_5038509531" evidence="6">
    <location>
        <begin position="29"/>
        <end position="555"/>
    </location>
</feature>
<evidence type="ECO:0000256" key="3">
    <source>
        <dbReference type="ARBA" id="ARBA00022448"/>
    </source>
</evidence>
<dbReference type="InterPro" id="IPR039424">
    <property type="entry name" value="SBP_5"/>
</dbReference>
<dbReference type="AlphaFoldDB" id="A0A2S3Z937"/>
<feature type="signal peptide" evidence="6">
    <location>
        <begin position="1"/>
        <end position="28"/>
    </location>
</feature>
<dbReference type="GO" id="GO:1904680">
    <property type="term" value="F:peptide transmembrane transporter activity"/>
    <property type="evidence" value="ECO:0007669"/>
    <property type="project" value="TreeGrafter"/>
</dbReference>
<keyword evidence="4 6" id="KW-0732">Signal</keyword>
<dbReference type="InterPro" id="IPR030678">
    <property type="entry name" value="Peptide/Ni-bd"/>
</dbReference>
<dbReference type="SUPFAM" id="SSF53850">
    <property type="entry name" value="Periplasmic binding protein-like II"/>
    <property type="match status" value="1"/>
</dbReference>
<comment type="caution">
    <text evidence="8">The sequence shown here is derived from an EMBL/GenBank/DDBJ whole genome shotgun (WGS) entry which is preliminary data.</text>
</comment>
<dbReference type="OrthoDB" id="5240629at2"/>